<keyword evidence="9" id="KW-1185">Reference proteome</keyword>
<dbReference type="SFLD" id="SFLDF00570">
    <property type="entry name" value="tungsten_cofactor_oxidoreducas"/>
    <property type="match status" value="1"/>
</dbReference>
<proteinExistence type="predicted"/>
<dbReference type="PROSITE" id="PS01305">
    <property type="entry name" value="MOAA_NIFB_PQQE"/>
    <property type="match status" value="1"/>
</dbReference>
<sequence>MKKLGIEFKFTESSPEKVYLELTNGCNLNCQFCFRHGWNEGIFELDGEILEKIKRGLEGTRVKEVILGGIGEPTTASNFETGVKLFKDYNLTLTTNGTLLKEKGEIISQGIKKIIVSVDGDEDKFFQIRNTPLEQVLDGIKYIKGINKGIEVLLQFVIGRENVDKMKAVVDICEKLNLQGVIFSNIIPGQQRDKDKYLYTLGPNPYLDRVFNEVRNYSFKKGVNIIYPQTKIKTLRKCGFIEEGSIFINSLGEVCPCYRFAHNSKEYVFGREKRISKHSYGSVKDGDILTIWNSKSYLDFRLTLITENYPSCLDCDLVDGCDIVNQTTWDCEGMSPTCGDCLWSRGITICP</sequence>
<dbReference type="Pfam" id="PF04055">
    <property type="entry name" value="Radical_SAM"/>
    <property type="match status" value="1"/>
</dbReference>
<dbReference type="InterPro" id="IPR050377">
    <property type="entry name" value="Radical_SAM_PqqE_MftC-like"/>
</dbReference>
<protein>
    <submittedName>
        <fullName evidence="8">Tungsten cofactor oxidoreducase radical SAM maturase</fullName>
    </submittedName>
</protein>
<dbReference type="InterPro" id="IPR013785">
    <property type="entry name" value="Aldolase_TIM"/>
</dbReference>
<accession>A0A1H9ZUN1</accession>
<evidence type="ECO:0000256" key="3">
    <source>
        <dbReference type="ARBA" id="ARBA00022691"/>
    </source>
</evidence>
<dbReference type="Proteomes" id="UP000243819">
    <property type="component" value="Unassembled WGS sequence"/>
</dbReference>
<dbReference type="InterPro" id="IPR023885">
    <property type="entry name" value="4Fe4S-binding_SPASM_dom"/>
</dbReference>
<keyword evidence="2" id="KW-0004">4Fe-4S</keyword>
<keyword evidence="5" id="KW-0408">Iron</keyword>
<dbReference type="GO" id="GO:0046872">
    <property type="term" value="F:metal ion binding"/>
    <property type="evidence" value="ECO:0007669"/>
    <property type="project" value="UniProtKB-KW"/>
</dbReference>
<comment type="cofactor">
    <cofactor evidence="1">
        <name>[4Fe-4S] cluster</name>
        <dbReference type="ChEBI" id="CHEBI:49883"/>
    </cofactor>
</comment>
<evidence type="ECO:0000256" key="2">
    <source>
        <dbReference type="ARBA" id="ARBA00022485"/>
    </source>
</evidence>
<reference evidence="9" key="1">
    <citation type="submission" date="2016-10" db="EMBL/GenBank/DDBJ databases">
        <authorList>
            <person name="Varghese N."/>
            <person name="Submissions S."/>
        </authorList>
    </citation>
    <scope>NUCLEOTIDE SEQUENCE [LARGE SCALE GENOMIC DNA]</scope>
    <source>
        <strain evidence="9">DSM 13577</strain>
    </source>
</reference>
<evidence type="ECO:0000313" key="8">
    <source>
        <dbReference type="EMBL" id="SES84980.1"/>
    </source>
</evidence>
<evidence type="ECO:0000256" key="5">
    <source>
        <dbReference type="ARBA" id="ARBA00023004"/>
    </source>
</evidence>
<keyword evidence="4" id="KW-0479">Metal-binding</keyword>
<evidence type="ECO:0000256" key="6">
    <source>
        <dbReference type="ARBA" id="ARBA00023014"/>
    </source>
</evidence>
<dbReference type="SFLD" id="SFLDG01067">
    <property type="entry name" value="SPASM/twitch_domain_containing"/>
    <property type="match status" value="1"/>
</dbReference>
<dbReference type="GO" id="GO:0051539">
    <property type="term" value="F:4 iron, 4 sulfur cluster binding"/>
    <property type="evidence" value="ECO:0007669"/>
    <property type="project" value="UniProtKB-KW"/>
</dbReference>
<name>A0A1H9ZUN1_9FIRM</name>
<feature type="domain" description="Radical SAM core" evidence="7">
    <location>
        <begin position="12"/>
        <end position="233"/>
    </location>
</feature>
<dbReference type="GO" id="GO:0032324">
    <property type="term" value="P:molybdopterin cofactor biosynthetic process"/>
    <property type="evidence" value="ECO:0007669"/>
    <property type="project" value="UniProtKB-ARBA"/>
</dbReference>
<dbReference type="InterPro" id="IPR058240">
    <property type="entry name" value="rSAM_sf"/>
</dbReference>
<evidence type="ECO:0000259" key="7">
    <source>
        <dbReference type="PROSITE" id="PS51918"/>
    </source>
</evidence>
<dbReference type="Pfam" id="PF13186">
    <property type="entry name" value="SPASM"/>
    <property type="match status" value="1"/>
</dbReference>
<dbReference type="InterPro" id="IPR007197">
    <property type="entry name" value="rSAM"/>
</dbReference>
<dbReference type="InterPro" id="IPR027604">
    <property type="entry name" value="W_rSAM_matur"/>
</dbReference>
<dbReference type="EMBL" id="FOIF01000013">
    <property type="protein sequence ID" value="SES84980.1"/>
    <property type="molecule type" value="Genomic_DNA"/>
</dbReference>
<dbReference type="PROSITE" id="PS51918">
    <property type="entry name" value="RADICAL_SAM"/>
    <property type="match status" value="1"/>
</dbReference>
<dbReference type="STRING" id="1120990.SAMN03080614_10136"/>
<dbReference type="CDD" id="cd01335">
    <property type="entry name" value="Radical_SAM"/>
    <property type="match status" value="1"/>
</dbReference>
<dbReference type="GO" id="GO:0003824">
    <property type="term" value="F:catalytic activity"/>
    <property type="evidence" value="ECO:0007669"/>
    <property type="project" value="InterPro"/>
</dbReference>
<dbReference type="CDD" id="cd21121">
    <property type="entry name" value="SPASM_Cmo-like"/>
    <property type="match status" value="1"/>
</dbReference>
<dbReference type="InterPro" id="IPR000385">
    <property type="entry name" value="MoaA_NifB_PqqE_Fe-S-bd_CS"/>
</dbReference>
<dbReference type="InterPro" id="IPR006638">
    <property type="entry name" value="Elp3/MiaA/NifB-like_rSAM"/>
</dbReference>
<keyword evidence="6" id="KW-0411">Iron-sulfur</keyword>
<organism evidence="8 9">
    <name type="scientific">Anaerobranca gottschalkii DSM 13577</name>
    <dbReference type="NCBI Taxonomy" id="1120990"/>
    <lineage>
        <taxon>Bacteria</taxon>
        <taxon>Bacillati</taxon>
        <taxon>Bacillota</taxon>
        <taxon>Clostridia</taxon>
        <taxon>Eubacteriales</taxon>
        <taxon>Proteinivoracaceae</taxon>
        <taxon>Anaerobranca</taxon>
    </lineage>
</organism>
<dbReference type="SUPFAM" id="SSF102114">
    <property type="entry name" value="Radical SAM enzymes"/>
    <property type="match status" value="1"/>
</dbReference>
<dbReference type="OrthoDB" id="9810775at2"/>
<dbReference type="PANTHER" id="PTHR11228">
    <property type="entry name" value="RADICAL SAM DOMAIN PROTEIN"/>
    <property type="match status" value="1"/>
</dbReference>
<dbReference type="AlphaFoldDB" id="A0A1H9ZUN1"/>
<evidence type="ECO:0000256" key="1">
    <source>
        <dbReference type="ARBA" id="ARBA00001966"/>
    </source>
</evidence>
<keyword evidence="3" id="KW-0949">S-adenosyl-L-methionine</keyword>
<dbReference type="SFLD" id="SFLDS00029">
    <property type="entry name" value="Radical_SAM"/>
    <property type="match status" value="1"/>
</dbReference>
<dbReference type="PANTHER" id="PTHR11228:SF34">
    <property type="entry name" value="TUNGSTEN-CONTAINING ALDEHYDE FERREDOXIN OXIDOREDUCTASE COFACTOR MODIFYING PROTEIN"/>
    <property type="match status" value="1"/>
</dbReference>
<dbReference type="SMART" id="SM00729">
    <property type="entry name" value="Elp3"/>
    <property type="match status" value="1"/>
</dbReference>
<evidence type="ECO:0000256" key="4">
    <source>
        <dbReference type="ARBA" id="ARBA00022723"/>
    </source>
</evidence>
<evidence type="ECO:0000313" key="9">
    <source>
        <dbReference type="Proteomes" id="UP000243819"/>
    </source>
</evidence>
<dbReference type="SFLD" id="SFLDG01387">
    <property type="entry name" value="BtrN-like_SPASM_domain_contain"/>
    <property type="match status" value="1"/>
</dbReference>
<dbReference type="RefSeq" id="WP_091349847.1">
    <property type="nucleotide sequence ID" value="NZ_FOIF01000013.1"/>
</dbReference>
<dbReference type="Gene3D" id="3.20.20.70">
    <property type="entry name" value="Aldolase class I"/>
    <property type="match status" value="1"/>
</dbReference>
<dbReference type="InterPro" id="IPR034391">
    <property type="entry name" value="AdoMet-like_SPASM_containing"/>
</dbReference>
<gene>
    <name evidence="8" type="ORF">SAMN03080614_10136</name>
</gene>